<evidence type="ECO:0000313" key="1">
    <source>
        <dbReference type="EMBL" id="KKK71701.1"/>
    </source>
</evidence>
<protein>
    <recommendedName>
        <fullName evidence="2">BppU N-terminal domain-containing protein</fullName>
    </recommendedName>
</protein>
<evidence type="ECO:0008006" key="2">
    <source>
        <dbReference type="Google" id="ProtNLM"/>
    </source>
</evidence>
<accession>A0A0F9AHP1</accession>
<dbReference type="EMBL" id="LAZR01057611">
    <property type="protein sequence ID" value="KKK71701.1"/>
    <property type="molecule type" value="Genomic_DNA"/>
</dbReference>
<name>A0A0F9AHP1_9ZZZZ</name>
<comment type="caution">
    <text evidence="1">The sequence shown here is derived from an EMBL/GenBank/DDBJ whole genome shotgun (WGS) entry which is preliminary data.</text>
</comment>
<proteinExistence type="predicted"/>
<reference evidence="1" key="1">
    <citation type="journal article" date="2015" name="Nature">
        <title>Complex archaea that bridge the gap between prokaryotes and eukaryotes.</title>
        <authorList>
            <person name="Spang A."/>
            <person name="Saw J.H."/>
            <person name="Jorgensen S.L."/>
            <person name="Zaremba-Niedzwiedzka K."/>
            <person name="Martijn J."/>
            <person name="Lind A.E."/>
            <person name="van Eijk R."/>
            <person name="Schleper C."/>
            <person name="Guy L."/>
            <person name="Ettema T.J."/>
        </authorList>
    </citation>
    <scope>NUCLEOTIDE SEQUENCE</scope>
</reference>
<dbReference type="AlphaFoldDB" id="A0A0F9AHP1"/>
<organism evidence="1">
    <name type="scientific">marine sediment metagenome</name>
    <dbReference type="NCBI Taxonomy" id="412755"/>
    <lineage>
        <taxon>unclassified sequences</taxon>
        <taxon>metagenomes</taxon>
        <taxon>ecological metagenomes</taxon>
    </lineage>
</organism>
<gene>
    <name evidence="1" type="ORF">LCGC14_2911270</name>
</gene>
<sequence>MGTPQIKTVYESAARVATPTAVELDMSTVRGLILVVDCTADPVLASVVFNVDGVDPTSGTAWTILDSTAVDGVGTTILRIGPEMTASAGATARDVVPPVVRVTSVHADADSITYSVAAHAAT</sequence>